<dbReference type="SUPFAM" id="SSF52047">
    <property type="entry name" value="RNI-like"/>
    <property type="match status" value="1"/>
</dbReference>
<dbReference type="EMBL" id="JAIPUX010000439">
    <property type="protein sequence ID" value="KAH0628050.1"/>
    <property type="molecule type" value="Genomic_DNA"/>
</dbReference>
<evidence type="ECO:0000313" key="1">
    <source>
        <dbReference type="EMBL" id="KAH0628050.1"/>
    </source>
</evidence>
<protein>
    <submittedName>
        <fullName evidence="1">Uncharacterized protein</fullName>
    </submittedName>
</protein>
<dbReference type="InterPro" id="IPR028789">
    <property type="entry name" value="Naip"/>
</dbReference>
<dbReference type="Proteomes" id="UP000826234">
    <property type="component" value="Unassembled WGS sequence"/>
</dbReference>
<dbReference type="InterPro" id="IPR032675">
    <property type="entry name" value="LRR_dom_sf"/>
</dbReference>
<reference evidence="1 2" key="1">
    <citation type="journal article" date="2022" name="Gigascience">
        <title>A chromosome-level genome assembly and annotation of the desert horned lizard, Phrynosoma platyrhinos, provides insight into chromosomal rearrangements among reptiles.</title>
        <authorList>
            <person name="Koochekian N."/>
            <person name="Ascanio A."/>
            <person name="Farleigh K."/>
            <person name="Card D.C."/>
            <person name="Schield D.R."/>
            <person name="Castoe T.A."/>
            <person name="Jezkova T."/>
        </authorList>
    </citation>
    <scope>NUCLEOTIDE SEQUENCE [LARGE SCALE GENOMIC DNA]</scope>
    <source>
        <strain evidence="1">NK-2021</strain>
    </source>
</reference>
<keyword evidence="2" id="KW-1185">Reference proteome</keyword>
<accession>A0ABQ7TE74</accession>
<organism evidence="1 2">
    <name type="scientific">Phrynosoma platyrhinos</name>
    <name type="common">Desert horned lizard</name>
    <dbReference type="NCBI Taxonomy" id="52577"/>
    <lineage>
        <taxon>Eukaryota</taxon>
        <taxon>Metazoa</taxon>
        <taxon>Chordata</taxon>
        <taxon>Craniata</taxon>
        <taxon>Vertebrata</taxon>
        <taxon>Euteleostomi</taxon>
        <taxon>Lepidosauria</taxon>
        <taxon>Squamata</taxon>
        <taxon>Bifurcata</taxon>
        <taxon>Unidentata</taxon>
        <taxon>Episquamata</taxon>
        <taxon>Toxicofera</taxon>
        <taxon>Iguania</taxon>
        <taxon>Phrynosomatidae</taxon>
        <taxon>Phrynosomatinae</taxon>
        <taxon>Phrynosoma</taxon>
    </lineage>
</organism>
<dbReference type="PANTHER" id="PTHR46914:SF1">
    <property type="entry name" value="BACULOVIRAL IAP REPEAT-CONTAINING PROTEIN 1"/>
    <property type="match status" value="1"/>
</dbReference>
<evidence type="ECO:0000313" key="2">
    <source>
        <dbReference type="Proteomes" id="UP000826234"/>
    </source>
</evidence>
<name>A0ABQ7TE74_PHRPL</name>
<comment type="caution">
    <text evidence="1">The sequence shown here is derived from an EMBL/GenBank/DDBJ whole genome shotgun (WGS) entry which is preliminary data.</text>
</comment>
<gene>
    <name evidence="1" type="ORF">JD844_008720</name>
</gene>
<proteinExistence type="predicted"/>
<sequence length="294" mass="33857">MFALCVSETLFSNLDKYTFLKELSVDLLDCQNLFDLIPEGFKNLCDMEKFLICHVQFQSSSPRLAEFIRNFKKLSVFHLKHSDFSDLGVLMDAMSSCKMLTELQFTELPFRNEDLFSLREALASLENLEELVLPIGEGISHAAKLIVQQCSHFPNLRMLQFNESLSGEALLEIAKVAAGGGFQKLEILHLMVNHNIPEDFWRRFFETLPSLPKLHKVDFSRIFTHQIKCQAATVKAFVQCVSRLHSLKTISMIGWLFDEKDLQMFNVMKEQHPQSKNLNLTWRWVLPVSPVINA</sequence>
<dbReference type="PANTHER" id="PTHR46914">
    <property type="entry name" value="BACULOVIRAL IAP REPEAT-CONTAINING PROTEIN 1"/>
    <property type="match status" value="1"/>
</dbReference>
<dbReference type="Gene3D" id="3.80.10.10">
    <property type="entry name" value="Ribonuclease Inhibitor"/>
    <property type="match status" value="1"/>
</dbReference>